<keyword evidence="3" id="KW-0238">DNA-binding</keyword>
<dbReference type="InterPro" id="IPR019661">
    <property type="entry name" value="RepA2"/>
</dbReference>
<keyword evidence="1" id="KW-0678">Repressor</keyword>
<evidence type="ECO:0000256" key="3">
    <source>
        <dbReference type="ARBA" id="ARBA00023125"/>
    </source>
</evidence>
<evidence type="ECO:0000256" key="1">
    <source>
        <dbReference type="ARBA" id="ARBA00022491"/>
    </source>
</evidence>
<dbReference type="EMBL" id="KF901186">
    <property type="protein sequence ID" value="AIF21246.1"/>
    <property type="molecule type" value="Genomic_DNA"/>
</dbReference>
<evidence type="ECO:0000256" key="2">
    <source>
        <dbReference type="ARBA" id="ARBA00023015"/>
    </source>
</evidence>
<dbReference type="GO" id="GO:0006276">
    <property type="term" value="P:plasmid maintenance"/>
    <property type="evidence" value="ECO:0007669"/>
    <property type="project" value="InterPro"/>
</dbReference>
<keyword evidence="2" id="KW-0805">Transcription regulation</keyword>
<proteinExistence type="predicted"/>
<name>A0A075HXX8_9ARCH</name>
<dbReference type="Pfam" id="PF10723">
    <property type="entry name" value="RepB-RCR_reg"/>
    <property type="match status" value="1"/>
</dbReference>
<protein>
    <submittedName>
        <fullName evidence="5">Uncharacterized protein</fullName>
    </submittedName>
</protein>
<accession>A0A075HXX8</accession>
<dbReference type="GO" id="GO:0003677">
    <property type="term" value="F:DNA binding"/>
    <property type="evidence" value="ECO:0007669"/>
    <property type="project" value="UniProtKB-KW"/>
</dbReference>
<evidence type="ECO:0000256" key="4">
    <source>
        <dbReference type="ARBA" id="ARBA00023163"/>
    </source>
</evidence>
<sequence length="61" mass="7159">MTKTISARVNNDLHTKLVEICNDLGLTMNELLNKWINNQIKFHSEAMQDPEYRKEITVENI</sequence>
<keyword evidence="4" id="KW-0804">Transcription</keyword>
<dbReference type="AlphaFoldDB" id="A0A075HXX8"/>
<reference evidence="5" key="1">
    <citation type="journal article" date="2014" name="Genome Biol. Evol.">
        <title>Pangenome evidence for extensive interdomain horizontal transfer affecting lineage core and shell genes in uncultured planktonic thaumarchaeota and euryarchaeota.</title>
        <authorList>
            <person name="Deschamps P."/>
            <person name="Zivanovic Y."/>
            <person name="Moreira D."/>
            <person name="Rodriguez-Valera F."/>
            <person name="Lopez-Garcia P."/>
        </authorList>
    </citation>
    <scope>NUCLEOTIDE SEQUENCE</scope>
</reference>
<organism evidence="5">
    <name type="scientific">uncultured marine thaumarchaeote KM3_99_A02</name>
    <dbReference type="NCBI Taxonomy" id="1456353"/>
    <lineage>
        <taxon>Archaea</taxon>
        <taxon>Nitrososphaerota</taxon>
        <taxon>environmental samples</taxon>
    </lineage>
</organism>
<evidence type="ECO:0000313" key="5">
    <source>
        <dbReference type="EMBL" id="AIF21246.1"/>
    </source>
</evidence>